<sequence>MQQQSSPDRSIAVPADVVEGLITAATATATTQRMLTRASFEVVSVHAATAPSSGQPTLDLFTRRGFACPVVLVGVTLLPSASTCTGSAVVLRARRARLAEDSVGDGGPFSASVETLIPCAKFWSLKSRGRGTGTLVRQGMRLGYAEDRMLFVLCRPTVRSRRTVDSSESPPPPRRSSLSVSQRSNTKTSSPDSVRPPNKDCLWRQSGIRSHKPPNGTLWETEPGDTNTLDNGLIRLTSVGVSPTVVGLPVVLSLLILSGGGGFRTGFILTSP</sequence>
<gene>
    <name evidence="2" type="ORF">B0T16DRAFT_440659</name>
</gene>
<protein>
    <submittedName>
        <fullName evidence="2">Uncharacterized protein</fullName>
    </submittedName>
</protein>
<evidence type="ECO:0000256" key="1">
    <source>
        <dbReference type="SAM" id="MobiDB-lite"/>
    </source>
</evidence>
<feature type="compositionally biased region" description="Low complexity" evidence="1">
    <location>
        <begin position="175"/>
        <end position="184"/>
    </location>
</feature>
<evidence type="ECO:0000313" key="3">
    <source>
        <dbReference type="Proteomes" id="UP001174936"/>
    </source>
</evidence>
<evidence type="ECO:0000313" key="2">
    <source>
        <dbReference type="EMBL" id="KAK0655446.1"/>
    </source>
</evidence>
<reference evidence="2" key="1">
    <citation type="submission" date="2023-06" db="EMBL/GenBank/DDBJ databases">
        <title>Genome-scale phylogeny and comparative genomics of the fungal order Sordariales.</title>
        <authorList>
            <consortium name="Lawrence Berkeley National Laboratory"/>
            <person name="Hensen N."/>
            <person name="Bonometti L."/>
            <person name="Westerberg I."/>
            <person name="Brannstrom I.O."/>
            <person name="Guillou S."/>
            <person name="Cros-Aarteil S."/>
            <person name="Calhoun S."/>
            <person name="Haridas S."/>
            <person name="Kuo A."/>
            <person name="Mondo S."/>
            <person name="Pangilinan J."/>
            <person name="Riley R."/>
            <person name="Labutti K."/>
            <person name="Andreopoulos B."/>
            <person name="Lipzen A."/>
            <person name="Chen C."/>
            <person name="Yanf M."/>
            <person name="Daum C."/>
            <person name="Ng V."/>
            <person name="Clum A."/>
            <person name="Steindorff A."/>
            <person name="Ohm R."/>
            <person name="Martin F."/>
            <person name="Silar P."/>
            <person name="Natvig D."/>
            <person name="Lalanne C."/>
            <person name="Gautier V."/>
            <person name="Ament-Velasquez S.L."/>
            <person name="Kruys A."/>
            <person name="Hutchinson M.I."/>
            <person name="Powell A.J."/>
            <person name="Barry K."/>
            <person name="Miller A.N."/>
            <person name="Grigoriev I.V."/>
            <person name="Debuchy R."/>
            <person name="Gladieux P."/>
            <person name="Thoren M.H."/>
            <person name="Johannesson H."/>
        </authorList>
    </citation>
    <scope>NUCLEOTIDE SEQUENCE</scope>
    <source>
        <strain evidence="2">SMH2532-1</strain>
    </source>
</reference>
<comment type="caution">
    <text evidence="2">The sequence shown here is derived from an EMBL/GenBank/DDBJ whole genome shotgun (WGS) entry which is preliminary data.</text>
</comment>
<keyword evidence="3" id="KW-1185">Reference proteome</keyword>
<accession>A0AA40CXV9</accession>
<proteinExistence type="predicted"/>
<name>A0AA40CXV9_9PEZI</name>
<feature type="region of interest" description="Disordered" evidence="1">
    <location>
        <begin position="161"/>
        <end position="225"/>
    </location>
</feature>
<dbReference type="Proteomes" id="UP001174936">
    <property type="component" value="Unassembled WGS sequence"/>
</dbReference>
<organism evidence="2 3">
    <name type="scientific">Cercophora newfieldiana</name>
    <dbReference type="NCBI Taxonomy" id="92897"/>
    <lineage>
        <taxon>Eukaryota</taxon>
        <taxon>Fungi</taxon>
        <taxon>Dikarya</taxon>
        <taxon>Ascomycota</taxon>
        <taxon>Pezizomycotina</taxon>
        <taxon>Sordariomycetes</taxon>
        <taxon>Sordariomycetidae</taxon>
        <taxon>Sordariales</taxon>
        <taxon>Lasiosphaeriaceae</taxon>
        <taxon>Cercophora</taxon>
    </lineage>
</organism>
<dbReference type="EMBL" id="JAULSV010000001">
    <property type="protein sequence ID" value="KAK0655446.1"/>
    <property type="molecule type" value="Genomic_DNA"/>
</dbReference>
<dbReference type="AlphaFoldDB" id="A0AA40CXV9"/>